<dbReference type="InterPro" id="IPR004122">
    <property type="entry name" value="BAF_prot"/>
</dbReference>
<keyword evidence="6" id="KW-1185">Reference proteome</keyword>
<organism evidence="5 6">
    <name type="scientific">Operophtera brumata</name>
    <name type="common">Winter moth</name>
    <name type="synonym">Phalaena brumata</name>
    <dbReference type="NCBI Taxonomy" id="104452"/>
    <lineage>
        <taxon>Eukaryota</taxon>
        <taxon>Metazoa</taxon>
        <taxon>Ecdysozoa</taxon>
        <taxon>Arthropoda</taxon>
        <taxon>Hexapoda</taxon>
        <taxon>Insecta</taxon>
        <taxon>Pterygota</taxon>
        <taxon>Neoptera</taxon>
        <taxon>Endopterygota</taxon>
        <taxon>Lepidoptera</taxon>
        <taxon>Glossata</taxon>
        <taxon>Ditrysia</taxon>
        <taxon>Geometroidea</taxon>
        <taxon>Geometridae</taxon>
        <taxon>Larentiinae</taxon>
        <taxon>Operophtera</taxon>
    </lineage>
</organism>
<dbReference type="GO" id="GO:0000793">
    <property type="term" value="C:condensed chromosome"/>
    <property type="evidence" value="ECO:0007669"/>
    <property type="project" value="TreeGrafter"/>
</dbReference>
<evidence type="ECO:0000256" key="1">
    <source>
        <dbReference type="ARBA" id="ARBA00004123"/>
    </source>
</evidence>
<dbReference type="OrthoDB" id="9997163at2759"/>
<accession>A0A0L7L670</accession>
<evidence type="ECO:0000256" key="4">
    <source>
        <dbReference type="ARBA" id="ARBA00079764"/>
    </source>
</evidence>
<evidence type="ECO:0000313" key="5">
    <source>
        <dbReference type="EMBL" id="KOB71018.1"/>
    </source>
</evidence>
<dbReference type="FunFam" id="1.10.150.40:FF:000002">
    <property type="entry name" value="Barrier to autointegration factor 2"/>
    <property type="match status" value="1"/>
</dbReference>
<dbReference type="PANTHER" id="PTHR47507:SF6">
    <property type="entry name" value="BARRIER-TO-AUTOINTEGRATION FACTOR"/>
    <property type="match status" value="1"/>
</dbReference>
<dbReference type="EMBL" id="JTDY01002645">
    <property type="protein sequence ID" value="KOB71018.1"/>
    <property type="molecule type" value="Genomic_DNA"/>
</dbReference>
<comment type="subcellular location">
    <subcellularLocation>
        <location evidence="1">Nucleus</location>
    </subcellularLocation>
</comment>
<evidence type="ECO:0000313" key="6">
    <source>
        <dbReference type="Proteomes" id="UP000037510"/>
    </source>
</evidence>
<dbReference type="SUPFAM" id="SSF47798">
    <property type="entry name" value="Barrier-to-autointegration factor, BAF"/>
    <property type="match status" value="1"/>
</dbReference>
<dbReference type="GO" id="GO:0051276">
    <property type="term" value="P:chromosome organization"/>
    <property type="evidence" value="ECO:0007669"/>
    <property type="project" value="TreeGrafter"/>
</dbReference>
<dbReference type="PANTHER" id="PTHR47507">
    <property type="entry name" value="BARRIER TO AUTOINTEGRATION FACTOR 2"/>
    <property type="match status" value="1"/>
</dbReference>
<dbReference type="GO" id="GO:0005634">
    <property type="term" value="C:nucleus"/>
    <property type="evidence" value="ECO:0007669"/>
    <property type="project" value="UniProtKB-SubCell"/>
</dbReference>
<dbReference type="Proteomes" id="UP000037510">
    <property type="component" value="Unassembled WGS sequence"/>
</dbReference>
<proteinExistence type="predicted"/>
<dbReference type="InterPro" id="IPR051387">
    <property type="entry name" value="BAF"/>
</dbReference>
<reference evidence="5 6" key="1">
    <citation type="journal article" date="2015" name="Genome Biol. Evol.">
        <title>The genome of winter moth (Operophtera brumata) provides a genomic perspective on sexual dimorphism and phenology.</title>
        <authorList>
            <person name="Derks M.F."/>
            <person name="Smit S."/>
            <person name="Salis L."/>
            <person name="Schijlen E."/>
            <person name="Bossers A."/>
            <person name="Mateman C."/>
            <person name="Pijl A.S."/>
            <person name="de Ridder D."/>
            <person name="Groenen M.A."/>
            <person name="Visser M.E."/>
            <person name="Megens H.J."/>
        </authorList>
    </citation>
    <scope>NUCLEOTIDE SEQUENCE [LARGE SCALE GENOMIC DNA]</scope>
    <source>
        <strain evidence="5">WM2013NL</strain>
        <tissue evidence="5">Head and thorax</tissue>
    </source>
</reference>
<comment type="caution">
    <text evidence="5">The sequence shown here is derived from an EMBL/GenBank/DDBJ whole genome shotgun (WGS) entry which is preliminary data.</text>
</comment>
<sequence>MSTNTSQKHRNFVSEPMKKKPVTDLAGIGDVLGKRLVEKGFDKAFIVLGQYLVLKQDQMVFQQWLKDTCSANSKQSADCYNCLEAWCEQFL</sequence>
<dbReference type="InterPro" id="IPR036617">
    <property type="entry name" value="BAF_sf"/>
</dbReference>
<dbReference type="AlphaFoldDB" id="A0A0L7L670"/>
<dbReference type="Pfam" id="PF02961">
    <property type="entry name" value="SAM_BAF"/>
    <property type="match status" value="1"/>
</dbReference>
<dbReference type="STRING" id="104452.A0A0L7L670"/>
<protein>
    <recommendedName>
        <fullName evidence="3">Barrier-to-autointegration factor-like protein</fullName>
    </recommendedName>
    <alternativeName>
        <fullName evidence="4">Barrier-to-autointegration factor 2</fullName>
    </alternativeName>
</protein>
<dbReference type="Gene3D" id="1.10.150.40">
    <property type="entry name" value="Barrier-to-autointegration factor, BAF"/>
    <property type="match status" value="1"/>
</dbReference>
<dbReference type="SMART" id="SM01023">
    <property type="entry name" value="BAF"/>
    <property type="match status" value="1"/>
</dbReference>
<evidence type="ECO:0000256" key="3">
    <source>
        <dbReference type="ARBA" id="ARBA00074730"/>
    </source>
</evidence>
<dbReference type="GO" id="GO:0003677">
    <property type="term" value="F:DNA binding"/>
    <property type="evidence" value="ECO:0007669"/>
    <property type="project" value="InterPro"/>
</dbReference>
<name>A0A0L7L670_OPEBR</name>
<gene>
    <name evidence="5" type="ORF">OBRU01_14468</name>
</gene>
<keyword evidence="2" id="KW-0539">Nucleus</keyword>
<evidence type="ECO:0000256" key="2">
    <source>
        <dbReference type="ARBA" id="ARBA00023242"/>
    </source>
</evidence>